<dbReference type="GO" id="GO:0006882">
    <property type="term" value="P:intracellular zinc ion homeostasis"/>
    <property type="evidence" value="ECO:0007669"/>
    <property type="project" value="TreeGrafter"/>
</dbReference>
<feature type="transmembrane region" description="Helical" evidence="9">
    <location>
        <begin position="86"/>
        <end position="108"/>
    </location>
</feature>
<dbReference type="Pfam" id="PF16916">
    <property type="entry name" value="ZT_dimer"/>
    <property type="match status" value="1"/>
</dbReference>
<feature type="transmembrane region" description="Helical" evidence="9">
    <location>
        <begin position="265"/>
        <end position="281"/>
    </location>
</feature>
<dbReference type="InterPro" id="IPR002524">
    <property type="entry name" value="Cation_efflux"/>
</dbReference>
<evidence type="ECO:0000256" key="5">
    <source>
        <dbReference type="ARBA" id="ARBA00022833"/>
    </source>
</evidence>
<dbReference type="GO" id="GO:0005385">
    <property type="term" value="F:zinc ion transmembrane transporter activity"/>
    <property type="evidence" value="ECO:0007669"/>
    <property type="project" value="TreeGrafter"/>
</dbReference>
<evidence type="ECO:0000313" key="13">
    <source>
        <dbReference type="EMBL" id="KRZ35124.1"/>
    </source>
</evidence>
<dbReference type="GO" id="GO:0010312">
    <property type="term" value="P:detoxification of zinc ion"/>
    <property type="evidence" value="ECO:0007669"/>
    <property type="project" value="TreeGrafter"/>
</dbReference>
<dbReference type="InterPro" id="IPR058533">
    <property type="entry name" value="Cation_efflux_TM"/>
</dbReference>
<feature type="domain" description="Cation efflux protein transmembrane" evidence="10">
    <location>
        <begin position="20"/>
        <end position="289"/>
    </location>
</feature>
<feature type="transmembrane region" description="Helical" evidence="9">
    <location>
        <begin position="228"/>
        <end position="253"/>
    </location>
</feature>
<keyword evidence="7 9" id="KW-0472">Membrane</keyword>
<evidence type="ECO:0000256" key="9">
    <source>
        <dbReference type="SAM" id="Phobius"/>
    </source>
</evidence>
<dbReference type="InterPro" id="IPR027470">
    <property type="entry name" value="Cation_efflux_CTD"/>
</dbReference>
<dbReference type="EMBL" id="JYDS01000001">
    <property type="protein sequence ID" value="KRZ35124.1"/>
    <property type="molecule type" value="Genomic_DNA"/>
</dbReference>
<evidence type="ECO:0000256" key="4">
    <source>
        <dbReference type="ARBA" id="ARBA00022692"/>
    </source>
</evidence>
<evidence type="ECO:0000313" key="14">
    <source>
        <dbReference type="Proteomes" id="UP000054805"/>
    </source>
</evidence>
<comment type="caution">
    <text evidence="12">The sequence shown here is derived from an EMBL/GenBank/DDBJ whole genome shotgun (WGS) entry which is preliminary data.</text>
</comment>
<keyword evidence="5" id="KW-0862">Zinc</keyword>
<evidence type="ECO:0000256" key="6">
    <source>
        <dbReference type="ARBA" id="ARBA00022989"/>
    </source>
</evidence>
<feature type="domain" description="Cation efflux protein cytoplasmic" evidence="11">
    <location>
        <begin position="297"/>
        <end position="366"/>
    </location>
</feature>
<dbReference type="SUPFAM" id="SSF161111">
    <property type="entry name" value="Cation efflux protein transmembrane domain-like"/>
    <property type="match status" value="1"/>
</dbReference>
<dbReference type="SUPFAM" id="SSF160240">
    <property type="entry name" value="Cation efflux protein cytoplasmic domain-like"/>
    <property type="match status" value="1"/>
</dbReference>
<evidence type="ECO:0000256" key="7">
    <source>
        <dbReference type="ARBA" id="ARBA00023136"/>
    </source>
</evidence>
<feature type="region of interest" description="Disordered" evidence="8">
    <location>
        <begin position="393"/>
        <end position="415"/>
    </location>
</feature>
<dbReference type="NCBIfam" id="TIGR01297">
    <property type="entry name" value="CDF"/>
    <property type="match status" value="1"/>
</dbReference>
<dbReference type="Proteomes" id="UP000054815">
    <property type="component" value="Unassembled WGS sequence"/>
</dbReference>
<protein>
    <submittedName>
        <fullName evidence="12">Zinc transporter 1</fullName>
    </submittedName>
</protein>
<comment type="subcellular location">
    <subcellularLocation>
        <location evidence="1">Membrane</location>
        <topology evidence="1">Multi-pass membrane protein</topology>
    </subcellularLocation>
</comment>
<dbReference type="InterPro" id="IPR027469">
    <property type="entry name" value="Cation_efflux_TMD_sf"/>
</dbReference>
<accession>A0A0V0YM56</accession>
<comment type="similarity">
    <text evidence="2">Belongs to the cation diffusion facilitator (CDF) transporter (TC 2.A.4) family. SLC30A subfamily.</text>
</comment>
<evidence type="ECO:0000256" key="8">
    <source>
        <dbReference type="SAM" id="MobiDB-lite"/>
    </source>
</evidence>
<gene>
    <name evidence="12" type="primary">Slc30a1</name>
    <name evidence="13" type="ORF">T4B_1395</name>
    <name evidence="12" type="ORF">T4E_7411</name>
</gene>
<sequence>LLRFLSFSMGRYNGKSCRLAIMLILTFSFFMVEIVFGYVTNSTALVADSFHMLSDVLALFIAFFCMKFSKKSPSNKNTFGWIRAEVLGALINSVFLLALCFSIFIEAIKRLLEPEEIEHPLQILIVGVLGFLVNVIGIFMFHGHASLHGHGHSHGGRFADGINEEFEESLEQLNTISEAHNISFLSDGKETNNFKRPNGNSSAKSEKSSKLISNVNVASPTQMNMHGVFLHILGDALGSVIVIVNAIICWQVNNSSLRKYLDPSLSLFLALIITSTTLPLFKESALILLQTVPTHINVKDIRLKLLKSIDGVIAVHELHIWRLAGNKIIATAHIHCKNLEDYMKIAEQVKEFFHKEGIHSTTIQPEFFEDAMAQKSTAVSNSCALECPGQKACAPSTCCGPNENSKPSSTSSESP</sequence>
<feature type="compositionally biased region" description="Low complexity" evidence="8">
    <location>
        <begin position="401"/>
        <end position="415"/>
    </location>
</feature>
<feature type="transmembrane region" description="Helical" evidence="9">
    <location>
        <begin position="120"/>
        <end position="141"/>
    </location>
</feature>
<dbReference type="EMBL" id="JYDU01000004">
    <property type="protein sequence ID" value="KRY01264.1"/>
    <property type="molecule type" value="Genomic_DNA"/>
</dbReference>
<feature type="compositionally biased region" description="Polar residues" evidence="8">
    <location>
        <begin position="194"/>
        <end position="203"/>
    </location>
</feature>
<keyword evidence="3" id="KW-0813">Transport</keyword>
<keyword evidence="14" id="KW-1185">Reference proteome</keyword>
<feature type="transmembrane region" description="Helical" evidence="9">
    <location>
        <begin position="45"/>
        <end position="65"/>
    </location>
</feature>
<dbReference type="PANTHER" id="PTHR45820:SF4">
    <property type="entry name" value="ZINC TRANSPORTER 63C, ISOFORM F"/>
    <property type="match status" value="1"/>
</dbReference>
<feature type="non-terminal residue" evidence="12">
    <location>
        <position position="1"/>
    </location>
</feature>
<evidence type="ECO:0000256" key="2">
    <source>
        <dbReference type="ARBA" id="ARBA00008873"/>
    </source>
</evidence>
<dbReference type="Pfam" id="PF01545">
    <property type="entry name" value="Cation_efflux"/>
    <property type="match status" value="1"/>
</dbReference>
<evidence type="ECO:0000313" key="15">
    <source>
        <dbReference type="Proteomes" id="UP000054815"/>
    </source>
</evidence>
<dbReference type="OrthoDB" id="29444at2759"/>
<feature type="transmembrane region" description="Helical" evidence="9">
    <location>
        <begin position="20"/>
        <end position="39"/>
    </location>
</feature>
<feature type="region of interest" description="Disordered" evidence="8">
    <location>
        <begin position="187"/>
        <end position="208"/>
    </location>
</feature>
<keyword evidence="6 9" id="KW-1133">Transmembrane helix</keyword>
<organism evidence="12 15">
    <name type="scientific">Trichinella pseudospiralis</name>
    <name type="common">Parasitic roundworm</name>
    <dbReference type="NCBI Taxonomy" id="6337"/>
    <lineage>
        <taxon>Eukaryota</taxon>
        <taxon>Metazoa</taxon>
        <taxon>Ecdysozoa</taxon>
        <taxon>Nematoda</taxon>
        <taxon>Enoplea</taxon>
        <taxon>Dorylaimia</taxon>
        <taxon>Trichinellida</taxon>
        <taxon>Trichinellidae</taxon>
        <taxon>Trichinella</taxon>
    </lineage>
</organism>
<evidence type="ECO:0000256" key="3">
    <source>
        <dbReference type="ARBA" id="ARBA00022448"/>
    </source>
</evidence>
<dbReference type="GO" id="GO:0016020">
    <property type="term" value="C:membrane"/>
    <property type="evidence" value="ECO:0007669"/>
    <property type="project" value="UniProtKB-SubCell"/>
</dbReference>
<evidence type="ECO:0000259" key="11">
    <source>
        <dbReference type="Pfam" id="PF16916"/>
    </source>
</evidence>
<evidence type="ECO:0000313" key="12">
    <source>
        <dbReference type="EMBL" id="KRY01264.1"/>
    </source>
</evidence>
<proteinExistence type="inferred from homology"/>
<dbReference type="Proteomes" id="UP000054805">
    <property type="component" value="Unassembled WGS sequence"/>
</dbReference>
<keyword evidence="4 9" id="KW-0812">Transmembrane</keyword>
<evidence type="ECO:0000259" key="10">
    <source>
        <dbReference type="Pfam" id="PF01545"/>
    </source>
</evidence>
<dbReference type="AlphaFoldDB" id="A0A0V0YM56"/>
<name>A0A0V0YM56_TRIPS</name>
<dbReference type="InterPro" id="IPR036837">
    <property type="entry name" value="Cation_efflux_CTD_sf"/>
</dbReference>
<dbReference type="Gene3D" id="1.20.1510.10">
    <property type="entry name" value="Cation efflux protein transmembrane domain"/>
    <property type="match status" value="1"/>
</dbReference>
<dbReference type="PANTHER" id="PTHR45820">
    <property type="entry name" value="FI23527P1"/>
    <property type="match status" value="1"/>
</dbReference>
<reference evidence="14 15" key="1">
    <citation type="submission" date="2015-01" db="EMBL/GenBank/DDBJ databases">
        <title>Evolution of Trichinella species and genotypes.</title>
        <authorList>
            <person name="Korhonen P.K."/>
            <person name="Edoardo P."/>
            <person name="Giuseppe L.R."/>
            <person name="Gasser R.B."/>
        </authorList>
    </citation>
    <scope>NUCLEOTIDE SEQUENCE [LARGE SCALE GENOMIC DNA]</scope>
    <source>
        <strain evidence="12">ISS141</strain>
        <strain evidence="13">ISS588</strain>
    </source>
</reference>
<evidence type="ECO:0000256" key="1">
    <source>
        <dbReference type="ARBA" id="ARBA00004141"/>
    </source>
</evidence>